<dbReference type="FunFam" id="1.10.10.200:FF:000002">
    <property type="entry name" value="Probable transcriptional regulatory protein CLM62_37755"/>
    <property type="match status" value="1"/>
</dbReference>
<dbReference type="Pfam" id="PF20772">
    <property type="entry name" value="TACO1_YebC_N"/>
    <property type="match status" value="1"/>
</dbReference>
<evidence type="ECO:0000259" key="4">
    <source>
        <dbReference type="Pfam" id="PF20772"/>
    </source>
</evidence>
<dbReference type="InterPro" id="IPR048300">
    <property type="entry name" value="TACO1_YebC-like_2nd/3rd_dom"/>
</dbReference>
<dbReference type="NCBIfam" id="TIGR01033">
    <property type="entry name" value="YebC/PmpR family DNA-binding transcriptional regulator"/>
    <property type="match status" value="1"/>
</dbReference>
<sequence>MHRSVQLARSIARSSTILSPLSQAQPLKSAAVGTWCVHQQRFAGHNKWSKVKHIKGAKDAKKSKLYSKIALEITSAVRAGGIDATNNARLASVLNRAKANNMTKDSIETAIKKATDKNRDALEDVLYECVGPGGTALIVEAVTDKKSRTVKEVKEVLNRVGGSVSAVNYLFEKKGKIVFAPGESGHSLDQMMDAAIDAGAEDIEEEEDMIEITCDFTDLNNISKSLTSLQYEVRAMEATYIPQSTVEVTDPETIEIVAKCLDDMENLDDVVKIHTNAVLPEEEDPEPSS</sequence>
<proteinExistence type="inferred from homology"/>
<gene>
    <name evidence="5" type="ORF">DM01DRAFT_1308572</name>
</gene>
<keyword evidence="6" id="KW-1185">Reference proteome</keyword>
<dbReference type="Gene3D" id="3.30.70.980">
    <property type="match status" value="2"/>
</dbReference>
<accession>A0A1X2GC19</accession>
<dbReference type="EMBL" id="MCGT01000024">
    <property type="protein sequence ID" value="ORX50240.1"/>
    <property type="molecule type" value="Genomic_DNA"/>
</dbReference>
<dbReference type="InterPro" id="IPR049083">
    <property type="entry name" value="TACO1_YebC_N"/>
</dbReference>
<dbReference type="NCBIfam" id="NF009044">
    <property type="entry name" value="PRK12378.1"/>
    <property type="match status" value="1"/>
</dbReference>
<evidence type="ECO:0000313" key="5">
    <source>
        <dbReference type="EMBL" id="ORX50240.1"/>
    </source>
</evidence>
<dbReference type="STRING" id="101127.A0A1X2GC19"/>
<organism evidence="5 6">
    <name type="scientific">Hesseltinella vesiculosa</name>
    <dbReference type="NCBI Taxonomy" id="101127"/>
    <lineage>
        <taxon>Eukaryota</taxon>
        <taxon>Fungi</taxon>
        <taxon>Fungi incertae sedis</taxon>
        <taxon>Mucoromycota</taxon>
        <taxon>Mucoromycotina</taxon>
        <taxon>Mucoromycetes</taxon>
        <taxon>Mucorales</taxon>
        <taxon>Cunninghamellaceae</taxon>
        <taxon>Hesseltinella</taxon>
    </lineage>
</organism>
<dbReference type="HAMAP" id="MF_00693">
    <property type="entry name" value="Transcrip_reg_TACO1"/>
    <property type="match status" value="1"/>
</dbReference>
<dbReference type="InterPro" id="IPR026564">
    <property type="entry name" value="Transcrip_reg_TACO1-like_dom3"/>
</dbReference>
<dbReference type="AlphaFoldDB" id="A0A1X2GC19"/>
<dbReference type="InterPro" id="IPR017856">
    <property type="entry name" value="Integrase-like_N"/>
</dbReference>
<dbReference type="Gene3D" id="1.10.10.200">
    <property type="match status" value="1"/>
</dbReference>
<dbReference type="InterPro" id="IPR029072">
    <property type="entry name" value="YebC-like"/>
</dbReference>
<dbReference type="OrthoDB" id="2017544at2759"/>
<dbReference type="SUPFAM" id="SSF75625">
    <property type="entry name" value="YebC-like"/>
    <property type="match status" value="1"/>
</dbReference>
<comment type="caution">
    <text evidence="5">The sequence shown here is derived from an EMBL/GenBank/DDBJ whole genome shotgun (WGS) entry which is preliminary data.</text>
</comment>
<comment type="similarity">
    <text evidence="2">Belongs to the TACO1 family.</text>
</comment>
<reference evidence="5 6" key="1">
    <citation type="submission" date="2016-07" db="EMBL/GenBank/DDBJ databases">
        <title>Pervasive Adenine N6-methylation of Active Genes in Fungi.</title>
        <authorList>
            <consortium name="DOE Joint Genome Institute"/>
            <person name="Mondo S.J."/>
            <person name="Dannebaum R.O."/>
            <person name="Kuo R.C."/>
            <person name="Labutti K."/>
            <person name="Haridas S."/>
            <person name="Kuo A."/>
            <person name="Salamov A."/>
            <person name="Ahrendt S.R."/>
            <person name="Lipzen A."/>
            <person name="Sullivan W."/>
            <person name="Andreopoulos W.B."/>
            <person name="Clum A."/>
            <person name="Lindquist E."/>
            <person name="Daum C."/>
            <person name="Ramamoorthy G.K."/>
            <person name="Gryganskyi A."/>
            <person name="Culley D."/>
            <person name="Magnuson J.K."/>
            <person name="James T.Y."/>
            <person name="O'Malley M.A."/>
            <person name="Stajich J.E."/>
            <person name="Spatafora J.W."/>
            <person name="Visel A."/>
            <person name="Grigoriev I.V."/>
        </authorList>
    </citation>
    <scope>NUCLEOTIDE SEQUENCE [LARGE SCALE GENOMIC DNA]</scope>
    <source>
        <strain evidence="5 6">NRRL 3301</strain>
    </source>
</reference>
<evidence type="ECO:0000313" key="6">
    <source>
        <dbReference type="Proteomes" id="UP000242146"/>
    </source>
</evidence>
<dbReference type="PANTHER" id="PTHR12532:SF0">
    <property type="entry name" value="TRANSLATIONAL ACTIVATOR OF CYTOCHROME C OXIDASE 1"/>
    <property type="match status" value="1"/>
</dbReference>
<dbReference type="PANTHER" id="PTHR12532">
    <property type="entry name" value="TRANSLATIONAL ACTIVATOR OF CYTOCHROME C OXIDASE 1"/>
    <property type="match status" value="1"/>
</dbReference>
<feature type="domain" description="TACO1/YebC-like second and third" evidence="3">
    <location>
        <begin position="123"/>
        <end position="277"/>
    </location>
</feature>
<comment type="subcellular location">
    <subcellularLocation>
        <location evidence="1">Mitochondrion</location>
    </subcellularLocation>
</comment>
<dbReference type="NCBIfam" id="NF001030">
    <property type="entry name" value="PRK00110.1"/>
    <property type="match status" value="1"/>
</dbReference>
<dbReference type="Proteomes" id="UP000242146">
    <property type="component" value="Unassembled WGS sequence"/>
</dbReference>
<dbReference type="InterPro" id="IPR002876">
    <property type="entry name" value="Transcrip_reg_TACO1-like"/>
</dbReference>
<evidence type="ECO:0000256" key="1">
    <source>
        <dbReference type="ARBA" id="ARBA00004173"/>
    </source>
</evidence>
<evidence type="ECO:0000259" key="3">
    <source>
        <dbReference type="Pfam" id="PF01709"/>
    </source>
</evidence>
<dbReference type="GO" id="GO:0005739">
    <property type="term" value="C:mitochondrion"/>
    <property type="evidence" value="ECO:0007669"/>
    <property type="project" value="UniProtKB-SubCell"/>
</dbReference>
<feature type="domain" description="TACO1/YebC-like N-terminal" evidence="4">
    <location>
        <begin position="46"/>
        <end position="116"/>
    </location>
</feature>
<evidence type="ECO:0000256" key="2">
    <source>
        <dbReference type="ARBA" id="ARBA00008724"/>
    </source>
</evidence>
<name>A0A1X2GC19_9FUNG</name>
<dbReference type="Pfam" id="PF01709">
    <property type="entry name" value="Transcrip_reg"/>
    <property type="match status" value="1"/>
</dbReference>
<protein>
    <submittedName>
        <fullName evidence="5">DUF28-domain-containing protein</fullName>
    </submittedName>
</protein>